<evidence type="ECO:0000313" key="2">
    <source>
        <dbReference type="EMBL" id="BAV13057.1"/>
    </source>
</evidence>
<sequence length="243" mass="26128">MSTPPTPAIKLVGATTPTNPTAPTTILDGQYIKSLVVKDTNNASDWSIQSNLKVGDPVYGDRTNKFTVIPSKLLGSEWIRTACDSKTYTSDLASFTTKSDVSVYVGIDARISSIPAWLSSWTNTGETLTNDSDVTFNLYKKDFSTNSNVVLGTNSASSSAVNYTAIVVKNTPSSLIYGDVNGDSAVNAIDYAFMKKYLLGTTTSMPSPNWQKVGDLNSDGVINAIDYAYLKKYLLGSITKLPV</sequence>
<dbReference type="InterPro" id="IPR016134">
    <property type="entry name" value="Dockerin_dom"/>
</dbReference>
<dbReference type="EMBL" id="AB499158">
    <property type="protein sequence ID" value="BAV13057.1"/>
    <property type="molecule type" value="Genomic_DNA"/>
</dbReference>
<organism evidence="2">
    <name type="scientific">Clostridium cellulovorans</name>
    <dbReference type="NCBI Taxonomy" id="1493"/>
    <lineage>
        <taxon>Bacteria</taxon>
        <taxon>Bacillati</taxon>
        <taxon>Bacillota</taxon>
        <taxon>Clostridia</taxon>
        <taxon>Eubacteriales</taxon>
        <taxon>Clostridiaceae</taxon>
        <taxon>Clostridium</taxon>
    </lineage>
</organism>
<gene>
    <name evidence="2" type="primary">CbpB</name>
</gene>
<dbReference type="InterPro" id="IPR036439">
    <property type="entry name" value="Dockerin_dom_sf"/>
</dbReference>
<dbReference type="GO" id="GO:0000272">
    <property type="term" value="P:polysaccharide catabolic process"/>
    <property type="evidence" value="ECO:0007669"/>
    <property type="project" value="InterPro"/>
</dbReference>
<dbReference type="SUPFAM" id="SSF63446">
    <property type="entry name" value="Type I dockerin domain"/>
    <property type="match status" value="1"/>
</dbReference>
<reference evidence="2" key="1">
    <citation type="submission" date="2009-04" db="EMBL/GenBank/DDBJ databases">
        <title>Clostridium cellulovorans cellulosomal and noncellulosomal genes.</title>
        <authorList>
            <person name="Tamaru Y."/>
        </authorList>
    </citation>
    <scope>NUCLEOTIDE SEQUENCE</scope>
</reference>
<dbReference type="PROSITE" id="PS00448">
    <property type="entry name" value="CLOS_CELLULOSOME_RPT"/>
    <property type="match status" value="1"/>
</dbReference>
<dbReference type="InterPro" id="IPR002105">
    <property type="entry name" value="Dockerin_1_rpt"/>
</dbReference>
<dbReference type="Gene3D" id="1.10.1330.10">
    <property type="entry name" value="Dockerin domain"/>
    <property type="match status" value="1"/>
</dbReference>
<name>A0A173MZP8_CLOCL</name>
<dbReference type="PROSITE" id="PS51766">
    <property type="entry name" value="DOCKERIN"/>
    <property type="match status" value="1"/>
</dbReference>
<dbReference type="Pfam" id="PF00404">
    <property type="entry name" value="Dockerin_1"/>
    <property type="match status" value="1"/>
</dbReference>
<dbReference type="PROSITE" id="PS00018">
    <property type="entry name" value="EF_HAND_1"/>
    <property type="match status" value="1"/>
</dbReference>
<proteinExistence type="predicted"/>
<accession>A0A173MZP8</accession>
<protein>
    <submittedName>
        <fullName evidence="2">Cellulose binding protein</fullName>
    </submittedName>
</protein>
<feature type="domain" description="Dockerin" evidence="1">
    <location>
        <begin position="173"/>
        <end position="243"/>
    </location>
</feature>
<dbReference type="CDD" id="cd14256">
    <property type="entry name" value="Dockerin_I"/>
    <property type="match status" value="1"/>
</dbReference>
<dbReference type="GO" id="GO:0004553">
    <property type="term" value="F:hydrolase activity, hydrolyzing O-glycosyl compounds"/>
    <property type="evidence" value="ECO:0007669"/>
    <property type="project" value="InterPro"/>
</dbReference>
<evidence type="ECO:0000259" key="1">
    <source>
        <dbReference type="PROSITE" id="PS51766"/>
    </source>
</evidence>
<dbReference type="AlphaFoldDB" id="A0A173MZP8"/>
<dbReference type="InterPro" id="IPR018247">
    <property type="entry name" value="EF_Hand_1_Ca_BS"/>
</dbReference>